<dbReference type="FunFam" id="2.30.29.30:FF:000133">
    <property type="entry name" value="myosin phosphatase Rho-interacting protein isoform X1"/>
    <property type="match status" value="1"/>
</dbReference>
<dbReference type="SMART" id="SM00233">
    <property type="entry name" value="PH"/>
    <property type="match status" value="1"/>
</dbReference>
<feature type="region of interest" description="Disordered" evidence="7">
    <location>
        <begin position="281"/>
        <end position="339"/>
    </location>
</feature>
<dbReference type="Proteomes" id="UP000008672">
    <property type="component" value="Unassembled WGS sequence"/>
</dbReference>
<dbReference type="EMBL" id="AFYH01167864">
    <property type="status" value="NOT_ANNOTATED_CDS"/>
    <property type="molecule type" value="Genomic_DNA"/>
</dbReference>
<dbReference type="EMBL" id="AFYH01167865">
    <property type="status" value="NOT_ANNOTATED_CDS"/>
    <property type="molecule type" value="Genomic_DNA"/>
</dbReference>
<dbReference type="InParanoid" id="H3ADI3"/>
<evidence type="ECO:0000313" key="10">
    <source>
        <dbReference type="Proteomes" id="UP000008672"/>
    </source>
</evidence>
<feature type="compositionally biased region" description="Low complexity" evidence="7">
    <location>
        <begin position="1"/>
        <end position="24"/>
    </location>
</feature>
<dbReference type="PANTHER" id="PTHR17271:SF9">
    <property type="entry name" value="MYOSIN PHOSPHATASE RHO-INTERACTING PROTEIN"/>
    <property type="match status" value="1"/>
</dbReference>
<feature type="compositionally biased region" description="Basic and acidic residues" evidence="7">
    <location>
        <begin position="291"/>
        <end position="306"/>
    </location>
</feature>
<feature type="compositionally biased region" description="Polar residues" evidence="7">
    <location>
        <begin position="112"/>
        <end position="126"/>
    </location>
</feature>
<accession>H3ADI3</accession>
<feature type="domain" description="PH" evidence="8">
    <location>
        <begin position="183"/>
        <end position="279"/>
    </location>
</feature>
<feature type="compositionally biased region" description="Basic and acidic residues" evidence="7">
    <location>
        <begin position="382"/>
        <end position="397"/>
    </location>
</feature>
<evidence type="ECO:0000256" key="7">
    <source>
        <dbReference type="SAM" id="MobiDB-lite"/>
    </source>
</evidence>
<keyword evidence="5" id="KW-0009">Actin-binding</keyword>
<dbReference type="EMBL" id="AFYH01167867">
    <property type="status" value="NOT_ANNOTATED_CDS"/>
    <property type="molecule type" value="Genomic_DNA"/>
</dbReference>
<feature type="region of interest" description="Disordered" evidence="7">
    <location>
        <begin position="111"/>
        <end position="172"/>
    </location>
</feature>
<dbReference type="GO" id="GO:0015629">
    <property type="term" value="C:actin cytoskeleton"/>
    <property type="evidence" value="ECO:0007669"/>
    <property type="project" value="UniProtKB-ARBA"/>
</dbReference>
<feature type="region of interest" description="Disordered" evidence="7">
    <location>
        <begin position="1"/>
        <end position="45"/>
    </location>
</feature>
<dbReference type="InterPro" id="IPR001849">
    <property type="entry name" value="PH_domain"/>
</dbReference>
<evidence type="ECO:0000256" key="3">
    <source>
        <dbReference type="ARBA" id="ARBA00022553"/>
    </source>
</evidence>
<keyword evidence="10" id="KW-1185">Reference proteome</keyword>
<proteinExistence type="predicted"/>
<dbReference type="Pfam" id="PF00169">
    <property type="entry name" value="PH"/>
    <property type="match status" value="1"/>
</dbReference>
<evidence type="ECO:0000313" key="9">
    <source>
        <dbReference type="Ensembl" id="ENSLACP00000007704.1"/>
    </source>
</evidence>
<dbReference type="InterPro" id="IPR039597">
    <property type="entry name" value="M-RIP_PH"/>
</dbReference>
<dbReference type="eggNOG" id="KOG4807">
    <property type="taxonomic scope" value="Eukaryota"/>
</dbReference>
<sequence length="507" mass="58115">SAISSSQSSLDSETSNSTQTSTTSIDGRGAERSGHPTPQWPSRDYATLADIPKAKRISNREAFQVECKRLEQRTRARSPGREEVARLFGQERRRSQVIEKFEALDIEKMEQMETSSTVDHCASTETRQGRSERRVIPKKRDHGTEASKEGTVSSVPASLTSPYRRAKSLDRRATESSMTPDLLNFKKGWLTKLYKEGQWKKHWFVLTDQSLRYYRDSVAEEAADLDGEIDLSTCYDVTEYPVQRNYGFQIHTKESIFTLSAMTSGIRRNWIQAIMKNVRPATTPDVASSLPEEKGKVERSYERCPKFSDQQEMDPAEEDSVSTEQKKSRARERRREGRSKTFDWAEFRPVQQALVQEKASETSKPAISYLRDSSTSETDSSELEKERARRREERRRRLEVTDVVDAPVCEDVSKMEVDRTPVLPVGKEPKQQNVHVEIEQRWHQVETTPLREEKQIPISTLQSAPNTDQLPAPELTLLVDKELQEKTLPQQQDHQNHVGPSRACARR</sequence>
<dbReference type="EMBL" id="AFYH01167869">
    <property type="status" value="NOT_ANNOTATED_CDS"/>
    <property type="molecule type" value="Genomic_DNA"/>
</dbReference>
<comment type="subcellular location">
    <subcellularLocation>
        <location evidence="1">Cytoplasm</location>
        <location evidence="1">Cytoskeleton</location>
    </subcellularLocation>
</comment>
<reference evidence="10" key="1">
    <citation type="submission" date="2011-08" db="EMBL/GenBank/DDBJ databases">
        <title>The draft genome of Latimeria chalumnae.</title>
        <authorList>
            <person name="Di Palma F."/>
            <person name="Alfoldi J."/>
            <person name="Johnson J."/>
            <person name="Berlin A."/>
            <person name="Gnerre S."/>
            <person name="Jaffe D."/>
            <person name="MacCallum I."/>
            <person name="Young S."/>
            <person name="Walker B.J."/>
            <person name="Lander E."/>
            <person name="Lindblad-Toh K."/>
        </authorList>
    </citation>
    <scope>NUCLEOTIDE SEQUENCE [LARGE SCALE GENOMIC DNA]</scope>
    <source>
        <strain evidence="10">Wild caught</strain>
    </source>
</reference>
<dbReference type="EMBL" id="AFYH01167871">
    <property type="status" value="NOT_ANNOTATED_CDS"/>
    <property type="molecule type" value="Genomic_DNA"/>
</dbReference>
<dbReference type="Ensembl" id="ENSLACT00000007768.1">
    <property type="protein sequence ID" value="ENSLACP00000007704.1"/>
    <property type="gene ID" value="ENSLACG00000006825.1"/>
</dbReference>
<evidence type="ECO:0000256" key="1">
    <source>
        <dbReference type="ARBA" id="ARBA00004245"/>
    </source>
</evidence>
<dbReference type="EMBL" id="AFYH01167863">
    <property type="status" value="NOT_ANNOTATED_CDS"/>
    <property type="molecule type" value="Genomic_DNA"/>
</dbReference>
<dbReference type="HOGENOM" id="CLU_538131_0_0_1"/>
<dbReference type="EMBL" id="AFYH01167866">
    <property type="status" value="NOT_ANNOTATED_CDS"/>
    <property type="molecule type" value="Genomic_DNA"/>
</dbReference>
<keyword evidence="4" id="KW-0175">Coiled coil</keyword>
<keyword evidence="6" id="KW-0206">Cytoskeleton</keyword>
<keyword evidence="2" id="KW-0963">Cytoplasm</keyword>
<feature type="compositionally biased region" description="Polar residues" evidence="7">
    <location>
        <begin position="150"/>
        <end position="161"/>
    </location>
</feature>
<reference evidence="9" key="2">
    <citation type="submission" date="2025-08" db="UniProtKB">
        <authorList>
            <consortium name="Ensembl"/>
        </authorList>
    </citation>
    <scope>IDENTIFICATION</scope>
</reference>
<dbReference type="InterPro" id="IPR052223">
    <property type="entry name" value="Actin_Cytoskeleton_Reg"/>
</dbReference>
<dbReference type="InterPro" id="IPR011993">
    <property type="entry name" value="PH-like_dom_sf"/>
</dbReference>
<dbReference type="STRING" id="7897.ENSLACP00000007704"/>
<evidence type="ECO:0000256" key="4">
    <source>
        <dbReference type="ARBA" id="ARBA00023054"/>
    </source>
</evidence>
<name>H3ADI3_LATCH</name>
<dbReference type="GO" id="GO:0051015">
    <property type="term" value="F:actin filament binding"/>
    <property type="evidence" value="ECO:0007669"/>
    <property type="project" value="TreeGrafter"/>
</dbReference>
<feature type="region of interest" description="Disordered" evidence="7">
    <location>
        <begin position="355"/>
        <end position="397"/>
    </location>
</feature>
<evidence type="ECO:0000256" key="6">
    <source>
        <dbReference type="ARBA" id="ARBA00023212"/>
    </source>
</evidence>
<dbReference type="Gene3D" id="2.30.29.30">
    <property type="entry name" value="Pleckstrin-homology domain (PH domain)/Phosphotyrosine-binding domain (PTB)"/>
    <property type="match status" value="1"/>
</dbReference>
<dbReference type="PANTHER" id="PTHR17271">
    <property type="entry name" value="PLECKSTRIN HOMOLOGY PH DOMAIN-CONTAINING PROTEIN"/>
    <property type="match status" value="1"/>
</dbReference>
<feature type="region of interest" description="Disordered" evidence="7">
    <location>
        <begin position="446"/>
        <end position="507"/>
    </location>
</feature>
<dbReference type="EMBL" id="AFYH01167870">
    <property type="status" value="NOT_ANNOTATED_CDS"/>
    <property type="molecule type" value="Genomic_DNA"/>
</dbReference>
<feature type="compositionally biased region" description="Acidic residues" evidence="7">
    <location>
        <begin position="311"/>
        <end position="321"/>
    </location>
</feature>
<organism evidence="9 10">
    <name type="scientific">Latimeria chalumnae</name>
    <name type="common">Coelacanth</name>
    <dbReference type="NCBI Taxonomy" id="7897"/>
    <lineage>
        <taxon>Eukaryota</taxon>
        <taxon>Metazoa</taxon>
        <taxon>Chordata</taxon>
        <taxon>Craniata</taxon>
        <taxon>Vertebrata</taxon>
        <taxon>Euteleostomi</taxon>
        <taxon>Coelacanthiformes</taxon>
        <taxon>Coelacanthidae</taxon>
        <taxon>Latimeria</taxon>
    </lineage>
</organism>
<feature type="compositionally biased region" description="Polar residues" evidence="7">
    <location>
        <begin position="457"/>
        <end position="469"/>
    </location>
</feature>
<dbReference type="AlphaFoldDB" id="H3ADI3"/>
<dbReference type="CDD" id="cd13275">
    <property type="entry name" value="PH_M-RIP"/>
    <property type="match status" value="1"/>
</dbReference>
<dbReference type="EMBL" id="AFYH01167868">
    <property type="status" value="NOT_ANNOTATED_CDS"/>
    <property type="molecule type" value="Genomic_DNA"/>
</dbReference>
<evidence type="ECO:0000256" key="2">
    <source>
        <dbReference type="ARBA" id="ARBA00022490"/>
    </source>
</evidence>
<protein>
    <recommendedName>
        <fullName evidence="8">PH domain-containing protein</fullName>
    </recommendedName>
</protein>
<dbReference type="GeneTree" id="ENSGT00940000155286"/>
<dbReference type="OMA" id="RSYERCP"/>
<reference evidence="9" key="3">
    <citation type="submission" date="2025-09" db="UniProtKB">
        <authorList>
            <consortium name="Ensembl"/>
        </authorList>
    </citation>
    <scope>IDENTIFICATION</scope>
</reference>
<evidence type="ECO:0000256" key="5">
    <source>
        <dbReference type="ARBA" id="ARBA00023203"/>
    </source>
</evidence>
<dbReference type="SUPFAM" id="SSF50729">
    <property type="entry name" value="PH domain-like"/>
    <property type="match status" value="1"/>
</dbReference>
<keyword evidence="3" id="KW-0597">Phosphoprotein</keyword>
<dbReference type="PROSITE" id="PS50003">
    <property type="entry name" value="PH_DOMAIN"/>
    <property type="match status" value="1"/>
</dbReference>
<evidence type="ECO:0000259" key="8">
    <source>
        <dbReference type="PROSITE" id="PS50003"/>
    </source>
</evidence>
<feature type="compositionally biased region" description="Basic and acidic residues" evidence="7">
    <location>
        <begin position="446"/>
        <end position="455"/>
    </location>
</feature>